<comment type="similarity">
    <text evidence="3 6">Belongs to the peptidase S26 family.</text>
</comment>
<sequence length="195" mass="20170">MRTRRWPELLVAGVIAGVAVATPAPGTDRIRVASDSMVPTVLDGDWLTVGAVGARGVQRRDLVLLASPDDGTLLLKRVVAIGGDEVGIDDGVLVVNRAEVDEPFVDYARVNGEYFGPVRVAAGHVFVLGDNRGSSVDSRAFGAVPLASVAGTVVGVDVVRTLPPEASDGTSGAVDLGFSTDDRGFLPVLRAPSDP</sequence>
<evidence type="ECO:0000256" key="3">
    <source>
        <dbReference type="ARBA" id="ARBA00009370"/>
    </source>
</evidence>
<protein>
    <recommendedName>
        <fullName evidence="4 6">Signal peptidase I</fullName>
        <ecNumber evidence="4 6">3.4.21.89</ecNumber>
    </recommendedName>
</protein>
<evidence type="ECO:0000256" key="4">
    <source>
        <dbReference type="ARBA" id="ARBA00013208"/>
    </source>
</evidence>
<dbReference type="InterPro" id="IPR019533">
    <property type="entry name" value="Peptidase_S26"/>
</dbReference>
<evidence type="ECO:0000259" key="7">
    <source>
        <dbReference type="Pfam" id="PF10502"/>
    </source>
</evidence>
<dbReference type="Proteomes" id="UP001500506">
    <property type="component" value="Unassembled WGS sequence"/>
</dbReference>
<name>A0ABN2K5H7_9MICO</name>
<dbReference type="PRINTS" id="PR00727">
    <property type="entry name" value="LEADERPTASE"/>
</dbReference>
<dbReference type="SUPFAM" id="SSF51306">
    <property type="entry name" value="LexA/Signal peptidase"/>
    <property type="match status" value="1"/>
</dbReference>
<dbReference type="CDD" id="cd06530">
    <property type="entry name" value="S26_SPase_I"/>
    <property type="match status" value="1"/>
</dbReference>
<keyword evidence="5 6" id="KW-0378">Hydrolase</keyword>
<dbReference type="InterPro" id="IPR036286">
    <property type="entry name" value="LexA/Signal_pep-like_sf"/>
</dbReference>
<dbReference type="PROSITE" id="PS00760">
    <property type="entry name" value="SPASE_I_2"/>
    <property type="match status" value="1"/>
</dbReference>
<dbReference type="PANTHER" id="PTHR43390">
    <property type="entry name" value="SIGNAL PEPTIDASE I"/>
    <property type="match status" value="1"/>
</dbReference>
<evidence type="ECO:0000313" key="9">
    <source>
        <dbReference type="Proteomes" id="UP001500506"/>
    </source>
</evidence>
<evidence type="ECO:0000256" key="5">
    <source>
        <dbReference type="ARBA" id="ARBA00022801"/>
    </source>
</evidence>
<dbReference type="RefSeq" id="WP_232496697.1">
    <property type="nucleotide sequence ID" value="NZ_BAAANH010000001.1"/>
</dbReference>
<dbReference type="PROSITE" id="PS00761">
    <property type="entry name" value="SPASE_I_3"/>
    <property type="match status" value="1"/>
</dbReference>
<accession>A0ABN2K5H7</accession>
<dbReference type="Gene3D" id="2.10.109.10">
    <property type="entry name" value="Umud Fragment, subunit A"/>
    <property type="match status" value="1"/>
</dbReference>
<keyword evidence="6" id="KW-0645">Protease</keyword>
<dbReference type="PANTHER" id="PTHR43390:SF1">
    <property type="entry name" value="CHLOROPLAST PROCESSING PEPTIDASE"/>
    <property type="match status" value="1"/>
</dbReference>
<evidence type="ECO:0000256" key="1">
    <source>
        <dbReference type="ARBA" id="ARBA00000677"/>
    </source>
</evidence>
<keyword evidence="9" id="KW-1185">Reference proteome</keyword>
<evidence type="ECO:0000313" key="8">
    <source>
        <dbReference type="EMBL" id="GAA1748775.1"/>
    </source>
</evidence>
<dbReference type="InterPro" id="IPR000223">
    <property type="entry name" value="Pept_S26A_signal_pept_1"/>
</dbReference>
<dbReference type="Pfam" id="PF10502">
    <property type="entry name" value="Peptidase_S26"/>
    <property type="match status" value="1"/>
</dbReference>
<dbReference type="InterPro" id="IPR019757">
    <property type="entry name" value="Pept_S26A_signal_pept_1_Lys-AS"/>
</dbReference>
<comment type="subcellular location">
    <subcellularLocation>
        <location evidence="2">Cell membrane</location>
        <topology evidence="2">Single-pass type II membrane protein</topology>
    </subcellularLocation>
    <subcellularLocation>
        <location evidence="6">Membrane</location>
        <topology evidence="6">Single-pass type II membrane protein</topology>
    </subcellularLocation>
</comment>
<dbReference type="InterPro" id="IPR019758">
    <property type="entry name" value="Pept_S26A_signal_pept_1_CS"/>
</dbReference>
<comment type="catalytic activity">
    <reaction evidence="1 6">
        <text>Cleavage of hydrophobic, N-terminal signal or leader sequences from secreted and periplasmic proteins.</text>
        <dbReference type="EC" id="3.4.21.89"/>
    </reaction>
</comment>
<evidence type="ECO:0000256" key="6">
    <source>
        <dbReference type="RuleBase" id="RU362042"/>
    </source>
</evidence>
<organism evidence="8 9">
    <name type="scientific">Agromyces humatus</name>
    <dbReference type="NCBI Taxonomy" id="279573"/>
    <lineage>
        <taxon>Bacteria</taxon>
        <taxon>Bacillati</taxon>
        <taxon>Actinomycetota</taxon>
        <taxon>Actinomycetes</taxon>
        <taxon>Micrococcales</taxon>
        <taxon>Microbacteriaceae</taxon>
        <taxon>Agromyces</taxon>
    </lineage>
</organism>
<proteinExistence type="inferred from homology"/>
<dbReference type="NCBIfam" id="TIGR02227">
    <property type="entry name" value="sigpep_I_bact"/>
    <property type="match status" value="1"/>
</dbReference>
<reference evidence="8 9" key="1">
    <citation type="journal article" date="2019" name="Int. J. Syst. Evol. Microbiol.">
        <title>The Global Catalogue of Microorganisms (GCM) 10K type strain sequencing project: providing services to taxonomists for standard genome sequencing and annotation.</title>
        <authorList>
            <consortium name="The Broad Institute Genomics Platform"/>
            <consortium name="The Broad Institute Genome Sequencing Center for Infectious Disease"/>
            <person name="Wu L."/>
            <person name="Ma J."/>
        </authorList>
    </citation>
    <scope>NUCLEOTIDE SEQUENCE [LARGE SCALE GENOMIC DNA]</scope>
    <source>
        <strain evidence="8 9">JCM 14319</strain>
    </source>
</reference>
<dbReference type="EMBL" id="BAAANH010000001">
    <property type="protein sequence ID" value="GAA1748775.1"/>
    <property type="molecule type" value="Genomic_DNA"/>
</dbReference>
<comment type="caution">
    <text evidence="8">The sequence shown here is derived from an EMBL/GenBank/DDBJ whole genome shotgun (WGS) entry which is preliminary data.</text>
</comment>
<dbReference type="EC" id="3.4.21.89" evidence="4 6"/>
<evidence type="ECO:0000256" key="2">
    <source>
        <dbReference type="ARBA" id="ARBA00004401"/>
    </source>
</evidence>
<gene>
    <name evidence="8" type="ORF">GCM10009747_02430</name>
</gene>
<feature type="domain" description="Peptidase S26" evidence="7">
    <location>
        <begin position="14"/>
        <end position="154"/>
    </location>
</feature>